<feature type="domain" description="GST C-terminal" evidence="7">
    <location>
        <begin position="130"/>
        <end position="262"/>
    </location>
</feature>
<dbReference type="Pfam" id="PF02798">
    <property type="entry name" value="GST_N"/>
    <property type="match status" value="1"/>
</dbReference>
<dbReference type="InterPro" id="IPR010987">
    <property type="entry name" value="Glutathione-S-Trfase_C-like"/>
</dbReference>
<dbReference type="Proteomes" id="UP000636709">
    <property type="component" value="Unassembled WGS sequence"/>
</dbReference>
<dbReference type="Gene3D" id="1.20.1050.10">
    <property type="match status" value="1"/>
</dbReference>
<comment type="similarity">
    <text evidence="1">Belongs to the GST superfamily. Phi family.</text>
</comment>
<keyword evidence="9" id="KW-1185">Reference proteome</keyword>
<dbReference type="CDD" id="cd03187">
    <property type="entry name" value="GST_C_Phi"/>
    <property type="match status" value="1"/>
</dbReference>
<evidence type="ECO:0000256" key="4">
    <source>
        <dbReference type="ARBA" id="ARBA00047960"/>
    </source>
</evidence>
<dbReference type="SFLD" id="SFLDS00019">
    <property type="entry name" value="Glutathione_Transferase_(cytos"/>
    <property type="match status" value="1"/>
</dbReference>
<keyword evidence="3" id="KW-0808">Transferase</keyword>
<dbReference type="AlphaFoldDB" id="A0A835A690"/>
<protein>
    <recommendedName>
        <fullName evidence="2">glutathione transferase</fullName>
        <ecNumber evidence="2">2.5.1.18</ecNumber>
    </recommendedName>
</protein>
<dbReference type="Gene3D" id="3.40.30.10">
    <property type="entry name" value="Glutaredoxin"/>
    <property type="match status" value="1"/>
</dbReference>
<evidence type="ECO:0000259" key="7">
    <source>
        <dbReference type="PROSITE" id="PS50405"/>
    </source>
</evidence>
<dbReference type="PANTHER" id="PTHR43900:SF76">
    <property type="entry name" value="GLUTATHIONE S-TRANSFERASE 1"/>
    <property type="match status" value="1"/>
</dbReference>
<dbReference type="InterPro" id="IPR036282">
    <property type="entry name" value="Glutathione-S-Trfase_C_sf"/>
</dbReference>
<evidence type="ECO:0000256" key="2">
    <source>
        <dbReference type="ARBA" id="ARBA00012452"/>
    </source>
</evidence>
<dbReference type="PROSITE" id="PS50404">
    <property type="entry name" value="GST_NTER"/>
    <property type="match status" value="1"/>
</dbReference>
<dbReference type="SUPFAM" id="SSF52833">
    <property type="entry name" value="Thioredoxin-like"/>
    <property type="match status" value="1"/>
</dbReference>
<dbReference type="GO" id="GO:0043295">
    <property type="term" value="F:glutathione binding"/>
    <property type="evidence" value="ECO:0007669"/>
    <property type="project" value="TreeGrafter"/>
</dbReference>
<evidence type="ECO:0000259" key="6">
    <source>
        <dbReference type="PROSITE" id="PS50404"/>
    </source>
</evidence>
<evidence type="ECO:0000256" key="3">
    <source>
        <dbReference type="ARBA" id="ARBA00022679"/>
    </source>
</evidence>
<dbReference type="GO" id="GO:0005737">
    <property type="term" value="C:cytoplasm"/>
    <property type="evidence" value="ECO:0007669"/>
    <property type="project" value="TreeGrafter"/>
</dbReference>
<evidence type="ECO:0000313" key="9">
    <source>
        <dbReference type="Proteomes" id="UP000636709"/>
    </source>
</evidence>
<dbReference type="PROSITE" id="PS50405">
    <property type="entry name" value="GST_CTER"/>
    <property type="match status" value="1"/>
</dbReference>
<dbReference type="EC" id="2.5.1.18" evidence="2"/>
<dbReference type="InterPro" id="IPR036249">
    <property type="entry name" value="Thioredoxin-like_sf"/>
</dbReference>
<comment type="catalytic activity">
    <reaction evidence="4">
        <text>RX + glutathione = an S-substituted glutathione + a halide anion + H(+)</text>
        <dbReference type="Rhea" id="RHEA:16437"/>
        <dbReference type="ChEBI" id="CHEBI:15378"/>
        <dbReference type="ChEBI" id="CHEBI:16042"/>
        <dbReference type="ChEBI" id="CHEBI:17792"/>
        <dbReference type="ChEBI" id="CHEBI:57925"/>
        <dbReference type="ChEBI" id="CHEBI:90779"/>
        <dbReference type="EC" id="2.5.1.18"/>
    </reaction>
</comment>
<gene>
    <name evidence="8" type="ORF">HU200_060669</name>
</gene>
<dbReference type="CDD" id="cd03053">
    <property type="entry name" value="GST_N_Phi"/>
    <property type="match status" value="1"/>
</dbReference>
<dbReference type="GO" id="GO:0006749">
    <property type="term" value="P:glutathione metabolic process"/>
    <property type="evidence" value="ECO:0007669"/>
    <property type="project" value="TreeGrafter"/>
</dbReference>
<proteinExistence type="inferred from homology"/>
<sequence>MAWASQLPPGYSIEWEPTSPEDREEAESQRLSCSKQTDMSPMKVFGHPMLTNVARVLFFLEEVGAEYELVPVDFLAGEHKRPQHLKLNPFGKMPGFQDGDLVLFESRAISKYILRKYGKAELDLLRDNGSIEESSMVDVWTEVEAEQYYPAIAPVVFECIINPFIMRTAPTNQTVVDASLERLRGVLGIYEARLEKTAYLAGDSVSFADLNHIPFTFYFMATPYASIFDDYPKVKAWWERLMARPAVERTYQYRAAFGSRPSQWSQGRLAPSSCELRCDAGSVMTRYTITADECSGGKQGCRKVGDDVLSLVVKPGADPSLVVGLVLVYGLMNRSI</sequence>
<dbReference type="SUPFAM" id="SSF47616">
    <property type="entry name" value="GST C-terminal domain-like"/>
    <property type="match status" value="1"/>
</dbReference>
<dbReference type="InterPro" id="IPR034347">
    <property type="entry name" value="GST_Phi_C"/>
</dbReference>
<dbReference type="InterPro" id="IPR004046">
    <property type="entry name" value="GST_C"/>
</dbReference>
<evidence type="ECO:0000256" key="1">
    <source>
        <dbReference type="ARBA" id="ARBA00010128"/>
    </source>
</evidence>
<dbReference type="FunFam" id="1.20.1050.10:FF:000004">
    <property type="entry name" value="Glutathione S-transferase F2"/>
    <property type="match status" value="1"/>
</dbReference>
<dbReference type="OrthoDB" id="606951at2759"/>
<accession>A0A835A690</accession>
<dbReference type="PANTHER" id="PTHR43900">
    <property type="entry name" value="GLUTATHIONE S-TRANSFERASE RHO"/>
    <property type="match status" value="1"/>
</dbReference>
<dbReference type="FunFam" id="3.40.30.10:FF:000016">
    <property type="entry name" value="Glutathione S-transferase F2"/>
    <property type="match status" value="1"/>
</dbReference>
<dbReference type="GO" id="GO:0004364">
    <property type="term" value="F:glutathione transferase activity"/>
    <property type="evidence" value="ECO:0007669"/>
    <property type="project" value="UniProtKB-EC"/>
</dbReference>
<comment type="caution">
    <text evidence="8">The sequence shown here is derived from an EMBL/GenBank/DDBJ whole genome shotgun (WGS) entry which is preliminary data.</text>
</comment>
<name>A0A835A690_9POAL</name>
<dbReference type="Pfam" id="PF00043">
    <property type="entry name" value="GST_C"/>
    <property type="match status" value="1"/>
</dbReference>
<reference evidence="8" key="1">
    <citation type="submission" date="2020-07" db="EMBL/GenBank/DDBJ databases">
        <title>Genome sequence and genetic diversity analysis of an under-domesticated orphan crop, white fonio (Digitaria exilis).</title>
        <authorList>
            <person name="Bennetzen J.L."/>
            <person name="Chen S."/>
            <person name="Ma X."/>
            <person name="Wang X."/>
            <person name="Yssel A.E.J."/>
            <person name="Chaluvadi S.R."/>
            <person name="Johnson M."/>
            <person name="Gangashetty P."/>
            <person name="Hamidou F."/>
            <person name="Sanogo M.D."/>
            <person name="Zwaenepoel A."/>
            <person name="Wallace J."/>
            <person name="Van De Peer Y."/>
            <person name="Van Deynze A."/>
        </authorList>
    </citation>
    <scope>NUCLEOTIDE SEQUENCE</scope>
    <source>
        <tissue evidence="8">Leaves</tissue>
    </source>
</reference>
<dbReference type="InterPro" id="IPR004045">
    <property type="entry name" value="Glutathione_S-Trfase_N"/>
</dbReference>
<feature type="region of interest" description="Disordered" evidence="5">
    <location>
        <begin position="1"/>
        <end position="37"/>
    </location>
</feature>
<dbReference type="GO" id="GO:0009635">
    <property type="term" value="P:response to herbicide"/>
    <property type="evidence" value="ECO:0007669"/>
    <property type="project" value="UniProtKB-ARBA"/>
</dbReference>
<dbReference type="InterPro" id="IPR040079">
    <property type="entry name" value="Glutathione_S-Trfase"/>
</dbReference>
<dbReference type="SFLD" id="SFLDG00358">
    <property type="entry name" value="Main_(cytGST)"/>
    <property type="match status" value="1"/>
</dbReference>
<evidence type="ECO:0000256" key="5">
    <source>
        <dbReference type="SAM" id="MobiDB-lite"/>
    </source>
</evidence>
<organism evidence="8 9">
    <name type="scientific">Digitaria exilis</name>
    <dbReference type="NCBI Taxonomy" id="1010633"/>
    <lineage>
        <taxon>Eukaryota</taxon>
        <taxon>Viridiplantae</taxon>
        <taxon>Streptophyta</taxon>
        <taxon>Embryophyta</taxon>
        <taxon>Tracheophyta</taxon>
        <taxon>Spermatophyta</taxon>
        <taxon>Magnoliopsida</taxon>
        <taxon>Liliopsida</taxon>
        <taxon>Poales</taxon>
        <taxon>Poaceae</taxon>
        <taxon>PACMAD clade</taxon>
        <taxon>Panicoideae</taxon>
        <taxon>Panicodae</taxon>
        <taxon>Paniceae</taxon>
        <taxon>Anthephorinae</taxon>
        <taxon>Digitaria</taxon>
    </lineage>
</organism>
<feature type="domain" description="GST N-terminal" evidence="6">
    <location>
        <begin position="40"/>
        <end position="121"/>
    </location>
</feature>
<evidence type="ECO:0000313" key="8">
    <source>
        <dbReference type="EMBL" id="KAF8656604.1"/>
    </source>
</evidence>
<dbReference type="EMBL" id="JACEFO010002545">
    <property type="protein sequence ID" value="KAF8656604.1"/>
    <property type="molecule type" value="Genomic_DNA"/>
</dbReference>